<dbReference type="AlphaFoldDB" id="D4D0J1"/>
<dbReference type="PANTHER" id="PTHR12709:SF1">
    <property type="entry name" value="DNA-DIRECTED RNA POLYMERASE III SUBUNIT RPC8"/>
    <property type="match status" value="1"/>
</dbReference>
<dbReference type="PANTHER" id="PTHR12709">
    <property type="entry name" value="DNA-DIRECTED RNA POLYMERASE II, III"/>
    <property type="match status" value="1"/>
</dbReference>
<evidence type="ECO:0000256" key="3">
    <source>
        <dbReference type="ARBA" id="ARBA00022478"/>
    </source>
</evidence>
<keyword evidence="3 6" id="KW-0240">DNA-directed RNA polymerase</keyword>
<comment type="function">
    <text evidence="6">DNA-dependent RNA polymerase which catalyzes the transcription of DNA into RNA using the four ribonucleoside triphosphates as substrates.</text>
</comment>
<comment type="subcellular location">
    <subcellularLocation>
        <location evidence="1 6">Nucleus</location>
    </subcellularLocation>
</comment>
<dbReference type="GO" id="GO:0055029">
    <property type="term" value="C:nuclear DNA-directed RNA polymerase complex"/>
    <property type="evidence" value="ECO:0007669"/>
    <property type="project" value="UniProtKB-ARBA"/>
</dbReference>
<dbReference type="InterPro" id="IPR013238">
    <property type="entry name" value="RNA_pol_III_Rbc25"/>
</dbReference>
<dbReference type="Pfam" id="PF03876">
    <property type="entry name" value="SHS2_Rpb7-N"/>
    <property type="match status" value="1"/>
</dbReference>
<evidence type="ECO:0000256" key="1">
    <source>
        <dbReference type="ARBA" id="ARBA00004123"/>
    </source>
</evidence>
<keyword evidence="4 6" id="KW-0804">Transcription</keyword>
<comment type="caution">
    <text evidence="9">The sequence shown here is derived from an EMBL/GenBank/DDBJ whole genome shotgun (WGS) entry which is preliminary data.</text>
</comment>
<dbReference type="InterPro" id="IPR005576">
    <property type="entry name" value="Rpb7-like_N"/>
</dbReference>
<sequence length="253" mass="28084">MFILTTISDLVQISPEDFSKLSAVAIEDNINEKYANKVIDADGRLTEVQVIQNVGLCIAFYDLLESSDGLIGHGTGLVNVNVKFRIIVFRPFKGEVIIGKITNGTEQGIKSTGTAHFDIDSDIDGEDANDEQLELSSSTTSSSLQTCCWTVLDFDSDMKDQVWIWDNGEGGIFYFDVGETVRFRVEQEEWHDQVPSGPDLQDGLATPDRKPPYSIIVCQPSTPYNYIYIYVYNTNSPQGSMQVAGLGLVAWWS</sequence>
<dbReference type="EMBL" id="ACYE01000032">
    <property type="protein sequence ID" value="EFE44659.1"/>
    <property type="molecule type" value="Genomic_DNA"/>
</dbReference>
<dbReference type="Pfam" id="PF08292">
    <property type="entry name" value="RNA_pol_Rbc25"/>
    <property type="match status" value="1"/>
</dbReference>
<keyword evidence="5 6" id="KW-0539">Nucleus</keyword>
<evidence type="ECO:0000313" key="9">
    <source>
        <dbReference type="EMBL" id="EFE44659.1"/>
    </source>
</evidence>
<dbReference type="InterPro" id="IPR036898">
    <property type="entry name" value="RNA_pol_Rpb7-like_N_sf"/>
</dbReference>
<feature type="domain" description="RNA polymerase Rpb7-like N-terminal" evidence="7">
    <location>
        <begin position="8"/>
        <end position="76"/>
    </location>
</feature>
<dbReference type="HOGENOM" id="CLU_073901_1_1_1"/>
<dbReference type="FunFam" id="3.30.1490.120:FF:000001">
    <property type="entry name" value="DNA-directed RNA polymerase II subunit RPB7"/>
    <property type="match status" value="1"/>
</dbReference>
<evidence type="ECO:0000256" key="2">
    <source>
        <dbReference type="ARBA" id="ARBA00009307"/>
    </source>
</evidence>
<dbReference type="GO" id="GO:0006384">
    <property type="term" value="P:transcription initiation at RNA polymerase III promoter"/>
    <property type="evidence" value="ECO:0007669"/>
    <property type="project" value="TreeGrafter"/>
</dbReference>
<evidence type="ECO:0000256" key="6">
    <source>
        <dbReference type="RuleBase" id="RU369086"/>
    </source>
</evidence>
<proteinExistence type="inferred from homology"/>
<dbReference type="InterPro" id="IPR012340">
    <property type="entry name" value="NA-bd_OB-fold"/>
</dbReference>
<dbReference type="GeneID" id="9580763"/>
<dbReference type="CDD" id="cd04330">
    <property type="entry name" value="RNAP_III_Rpc25_N"/>
    <property type="match status" value="1"/>
</dbReference>
<protein>
    <recommendedName>
        <fullName evidence="6">DNA-directed RNA polymerase subunit</fullName>
    </recommendedName>
</protein>
<dbReference type="Proteomes" id="UP000008383">
    <property type="component" value="Unassembled WGS sequence"/>
</dbReference>
<comment type="similarity">
    <text evidence="2">Belongs to the eukaryotic RPB7/RPC8 RNA polymerase subunit family.</text>
</comment>
<dbReference type="SUPFAM" id="SSF88798">
    <property type="entry name" value="N-terminal, heterodimerisation domain of RBP7 (RpoE)"/>
    <property type="match status" value="1"/>
</dbReference>
<dbReference type="Gene3D" id="2.40.50.140">
    <property type="entry name" value="Nucleic acid-binding proteins"/>
    <property type="match status" value="1"/>
</dbReference>
<evidence type="ECO:0000259" key="8">
    <source>
        <dbReference type="Pfam" id="PF08292"/>
    </source>
</evidence>
<reference evidence="10" key="1">
    <citation type="journal article" date="2011" name="Genome Biol.">
        <title>Comparative and functional genomics provide insights into the pathogenicity of dermatophytic fungi.</title>
        <authorList>
            <person name="Burmester A."/>
            <person name="Shelest E."/>
            <person name="Gloeckner G."/>
            <person name="Heddergott C."/>
            <person name="Schindler S."/>
            <person name="Staib P."/>
            <person name="Heidel A."/>
            <person name="Felder M."/>
            <person name="Petzold A."/>
            <person name="Szafranski K."/>
            <person name="Feuermann M."/>
            <person name="Pedruzzi I."/>
            <person name="Priebe S."/>
            <person name="Groth M."/>
            <person name="Winkler R."/>
            <person name="Li W."/>
            <person name="Kniemeyer O."/>
            <person name="Schroeckh V."/>
            <person name="Hertweck C."/>
            <person name="Hube B."/>
            <person name="White T.C."/>
            <person name="Platzer M."/>
            <person name="Guthke R."/>
            <person name="Heitman J."/>
            <person name="Woestemeyer J."/>
            <person name="Zipfel P.F."/>
            <person name="Monod M."/>
            <person name="Brakhage A.A."/>
        </authorList>
    </citation>
    <scope>NUCLEOTIDE SEQUENCE [LARGE SCALE GENOMIC DNA]</scope>
    <source>
        <strain evidence="10">HKI 0517</strain>
    </source>
</reference>
<dbReference type="RefSeq" id="XP_003025270.1">
    <property type="nucleotide sequence ID" value="XM_003025224.1"/>
</dbReference>
<name>D4D0J1_TRIVH</name>
<organism evidence="9 10">
    <name type="scientific">Trichophyton verrucosum (strain HKI 0517)</name>
    <dbReference type="NCBI Taxonomy" id="663202"/>
    <lineage>
        <taxon>Eukaryota</taxon>
        <taxon>Fungi</taxon>
        <taxon>Dikarya</taxon>
        <taxon>Ascomycota</taxon>
        <taxon>Pezizomycotina</taxon>
        <taxon>Eurotiomycetes</taxon>
        <taxon>Eurotiomycetidae</taxon>
        <taxon>Onygenales</taxon>
        <taxon>Arthrodermataceae</taxon>
        <taxon>Trichophyton</taxon>
    </lineage>
</organism>
<dbReference type="KEGG" id="tve:TRV_00586"/>
<evidence type="ECO:0000313" key="10">
    <source>
        <dbReference type="Proteomes" id="UP000008383"/>
    </source>
</evidence>
<feature type="domain" description="RNA polymerase III subunit Rpc25" evidence="8">
    <location>
        <begin position="158"/>
        <end position="202"/>
    </location>
</feature>
<evidence type="ECO:0000256" key="4">
    <source>
        <dbReference type="ARBA" id="ARBA00023163"/>
    </source>
</evidence>
<dbReference type="OrthoDB" id="10256606at2759"/>
<dbReference type="InterPro" id="IPR045113">
    <property type="entry name" value="Rpb7-like"/>
</dbReference>
<dbReference type="GO" id="GO:0005666">
    <property type="term" value="C:RNA polymerase III complex"/>
    <property type="evidence" value="ECO:0007669"/>
    <property type="project" value="TreeGrafter"/>
</dbReference>
<keyword evidence="10" id="KW-1185">Reference proteome</keyword>
<dbReference type="Gene3D" id="3.30.1490.120">
    <property type="entry name" value="RNA polymerase Rpb7-like, N-terminal domain"/>
    <property type="match status" value="1"/>
</dbReference>
<accession>D4D0J1</accession>
<evidence type="ECO:0000259" key="7">
    <source>
        <dbReference type="Pfam" id="PF03876"/>
    </source>
</evidence>
<gene>
    <name evidence="9" type="ORF">TRV_00586</name>
</gene>
<evidence type="ECO:0000256" key="5">
    <source>
        <dbReference type="ARBA" id="ARBA00023242"/>
    </source>
</evidence>